<dbReference type="InterPro" id="IPR025542">
    <property type="entry name" value="YacH"/>
</dbReference>
<protein>
    <submittedName>
        <fullName evidence="2">UvrABC system protein B</fullName>
    </submittedName>
</protein>
<dbReference type="SUPFAM" id="SSF46600">
    <property type="entry name" value="C-terminal UvrC-binding domain of UvrB"/>
    <property type="match status" value="1"/>
</dbReference>
<dbReference type="PANTHER" id="PTHR38430">
    <property type="entry name" value="PROTEIN-ARGININE KINASE ACTIVATOR PROTEIN"/>
    <property type="match status" value="1"/>
</dbReference>
<dbReference type="GO" id="GO:1990169">
    <property type="term" value="P:stress response to copper ion"/>
    <property type="evidence" value="ECO:0007669"/>
    <property type="project" value="TreeGrafter"/>
</dbReference>
<evidence type="ECO:0000313" key="3">
    <source>
        <dbReference type="Proteomes" id="UP000043699"/>
    </source>
</evidence>
<dbReference type="GO" id="GO:0046870">
    <property type="term" value="F:cadmium ion binding"/>
    <property type="evidence" value="ECO:0007669"/>
    <property type="project" value="TreeGrafter"/>
</dbReference>
<evidence type="ECO:0000313" key="2">
    <source>
        <dbReference type="EMBL" id="CEG24461.1"/>
    </source>
</evidence>
<dbReference type="EMBL" id="CCXS01000001">
    <property type="protein sequence ID" value="CEG24461.1"/>
    <property type="molecule type" value="Genomic_DNA"/>
</dbReference>
<dbReference type="RefSeq" id="WP_052654251.1">
    <property type="nucleotide sequence ID" value="NZ_CCXS01000001.1"/>
</dbReference>
<evidence type="ECO:0000259" key="1">
    <source>
        <dbReference type="PROSITE" id="PS50151"/>
    </source>
</evidence>
<feature type="domain" description="UVR" evidence="1">
    <location>
        <begin position="133"/>
        <end position="168"/>
    </location>
</feature>
<dbReference type="InterPro" id="IPR036876">
    <property type="entry name" value="UVR_dom_sf"/>
</dbReference>
<dbReference type="InterPro" id="IPR001943">
    <property type="entry name" value="UVR_dom"/>
</dbReference>
<sequence length="177" mass="19882">MICDQCGERPASVIVKQNINGQLTERQLCHVCAAGNHNFNIVFEQDPLAINQLLTNWFPNQQTSPSPIKKEVAVCPSCGFTFNKFLKLGKFGCADCYEVFESQLDEIFKRLHNGNSEHTGKIPASYGSTLKIKKEIEELRKQMKFSIEQENFEEAARLRDQVKALNVQLEGGASDGN</sequence>
<dbReference type="Proteomes" id="UP000043699">
    <property type="component" value="Unassembled WGS sequence"/>
</dbReference>
<dbReference type="STRING" id="1499687.BN1080_03498"/>
<dbReference type="GO" id="GO:0005507">
    <property type="term" value="F:copper ion binding"/>
    <property type="evidence" value="ECO:0007669"/>
    <property type="project" value="TreeGrafter"/>
</dbReference>
<dbReference type="PANTHER" id="PTHR38430:SF1">
    <property type="entry name" value="PROTEIN-ARGININE KINASE ACTIVATOR PROTEIN"/>
    <property type="match status" value="1"/>
</dbReference>
<accession>A0A098ET37</accession>
<dbReference type="GO" id="GO:0008270">
    <property type="term" value="F:zinc ion binding"/>
    <property type="evidence" value="ECO:0007669"/>
    <property type="project" value="TreeGrafter"/>
</dbReference>
<dbReference type="GO" id="GO:1990170">
    <property type="term" value="P:stress response to cadmium ion"/>
    <property type="evidence" value="ECO:0007669"/>
    <property type="project" value="TreeGrafter"/>
</dbReference>
<organism evidence="2 3">
    <name type="scientific">Planococcus massiliensis</name>
    <dbReference type="NCBI Taxonomy" id="1499687"/>
    <lineage>
        <taxon>Bacteria</taxon>
        <taxon>Bacillati</taxon>
        <taxon>Bacillota</taxon>
        <taxon>Bacilli</taxon>
        <taxon>Bacillales</taxon>
        <taxon>Caryophanaceae</taxon>
        <taxon>Planococcus</taxon>
    </lineage>
</organism>
<gene>
    <name evidence="2" type="primary">uvrB_4</name>
    <name evidence="2" type="ORF">BN1080_03498</name>
</gene>
<proteinExistence type="predicted"/>
<dbReference type="Pfam" id="PF02151">
    <property type="entry name" value="UVR"/>
    <property type="match status" value="1"/>
</dbReference>
<dbReference type="OrthoDB" id="9788704at2"/>
<dbReference type="GO" id="GO:0050897">
    <property type="term" value="F:cobalt ion binding"/>
    <property type="evidence" value="ECO:0007669"/>
    <property type="project" value="TreeGrafter"/>
</dbReference>
<dbReference type="PROSITE" id="PS50151">
    <property type="entry name" value="UVR"/>
    <property type="match status" value="1"/>
</dbReference>
<dbReference type="PIRSF" id="PIRSF015034">
    <property type="entry name" value="YacH"/>
    <property type="match status" value="1"/>
</dbReference>
<reference evidence="2 3" key="1">
    <citation type="submission" date="2014-09" db="EMBL/GenBank/DDBJ databases">
        <authorList>
            <person name="Urmite Genomes Urmite Genomes"/>
        </authorList>
    </citation>
    <scope>NUCLEOTIDE SEQUENCE [LARGE SCALE GENOMIC DNA]</scope>
    <source>
        <strain evidence="2 3">ES2</strain>
    </source>
</reference>
<dbReference type="Gene3D" id="4.10.860.10">
    <property type="entry name" value="UVR domain"/>
    <property type="match status" value="1"/>
</dbReference>
<dbReference type="AlphaFoldDB" id="A0A098ET37"/>
<name>A0A098ET37_9BACL</name>
<keyword evidence="3" id="KW-1185">Reference proteome</keyword>